<proteinExistence type="predicted"/>
<gene>
    <name evidence="1" type="ORF">QAD02_018744</name>
</gene>
<dbReference type="Proteomes" id="UP001239111">
    <property type="component" value="Chromosome 1"/>
</dbReference>
<protein>
    <submittedName>
        <fullName evidence="1">Uncharacterized protein</fullName>
    </submittedName>
</protein>
<reference evidence="1" key="1">
    <citation type="submission" date="2023-04" db="EMBL/GenBank/DDBJ databases">
        <title>A chromosome-level genome assembly of the parasitoid wasp Eretmocerus hayati.</title>
        <authorList>
            <person name="Zhong Y."/>
            <person name="Liu S."/>
            <person name="Liu Y."/>
        </authorList>
    </citation>
    <scope>NUCLEOTIDE SEQUENCE</scope>
    <source>
        <strain evidence="1">ZJU_SS_LIU_2023</strain>
    </source>
</reference>
<keyword evidence="2" id="KW-1185">Reference proteome</keyword>
<sequence>MNYFYESLLLNVIIQSAARKSTLKLLDHLERVASPSPKFFNTLVNFRKLINLVDEEIRDDLHDKIRIIAKVGNLEKVEQNLNGCLIAYGSLKLQYQEKIIKSQQKVIDNFNSVVEKLMIENKNNHEFMDNMAEKYKSVTKVVSNFEASLQQLQKVVEKVLIDPKLSIPIPTGLRQRSMEEVPYPKTDGSYTKSGCTIVISGMKLISATGISSIVQKRMEHASKAGPEIVMLMLRIPLERLSTILTSESFVQEFNQDKDRERREKFLKRCFESENADVLKWKKM</sequence>
<evidence type="ECO:0000313" key="2">
    <source>
        <dbReference type="Proteomes" id="UP001239111"/>
    </source>
</evidence>
<comment type="caution">
    <text evidence="1">The sequence shown here is derived from an EMBL/GenBank/DDBJ whole genome shotgun (WGS) entry which is preliminary data.</text>
</comment>
<organism evidence="1 2">
    <name type="scientific">Eretmocerus hayati</name>
    <dbReference type="NCBI Taxonomy" id="131215"/>
    <lineage>
        <taxon>Eukaryota</taxon>
        <taxon>Metazoa</taxon>
        <taxon>Ecdysozoa</taxon>
        <taxon>Arthropoda</taxon>
        <taxon>Hexapoda</taxon>
        <taxon>Insecta</taxon>
        <taxon>Pterygota</taxon>
        <taxon>Neoptera</taxon>
        <taxon>Endopterygota</taxon>
        <taxon>Hymenoptera</taxon>
        <taxon>Apocrita</taxon>
        <taxon>Proctotrupomorpha</taxon>
        <taxon>Chalcidoidea</taxon>
        <taxon>Aphelinidae</taxon>
        <taxon>Aphelininae</taxon>
        <taxon>Eretmocerus</taxon>
    </lineage>
</organism>
<dbReference type="EMBL" id="CM056741">
    <property type="protein sequence ID" value="KAJ8682952.1"/>
    <property type="molecule type" value="Genomic_DNA"/>
</dbReference>
<accession>A0ACC2PHL3</accession>
<evidence type="ECO:0000313" key="1">
    <source>
        <dbReference type="EMBL" id="KAJ8682952.1"/>
    </source>
</evidence>
<name>A0ACC2PHL3_9HYME</name>